<sequence length="26" mass="3068">MVNAAFNRRLESFAAVYELHDDERTI</sequence>
<protein>
    <submittedName>
        <fullName evidence="1">Uncharacterized protein</fullName>
    </submittedName>
</protein>
<accession>A0A0E9S1G9</accession>
<proteinExistence type="predicted"/>
<reference evidence="1" key="1">
    <citation type="submission" date="2014-11" db="EMBL/GenBank/DDBJ databases">
        <authorList>
            <person name="Amaro Gonzalez C."/>
        </authorList>
    </citation>
    <scope>NUCLEOTIDE SEQUENCE</scope>
</reference>
<dbReference type="EMBL" id="GBXM01074067">
    <property type="protein sequence ID" value="JAH34510.1"/>
    <property type="molecule type" value="Transcribed_RNA"/>
</dbReference>
<evidence type="ECO:0000313" key="1">
    <source>
        <dbReference type="EMBL" id="JAH34510.1"/>
    </source>
</evidence>
<dbReference type="AlphaFoldDB" id="A0A0E9S1G9"/>
<name>A0A0E9S1G9_ANGAN</name>
<organism evidence="1">
    <name type="scientific">Anguilla anguilla</name>
    <name type="common">European freshwater eel</name>
    <name type="synonym">Muraena anguilla</name>
    <dbReference type="NCBI Taxonomy" id="7936"/>
    <lineage>
        <taxon>Eukaryota</taxon>
        <taxon>Metazoa</taxon>
        <taxon>Chordata</taxon>
        <taxon>Craniata</taxon>
        <taxon>Vertebrata</taxon>
        <taxon>Euteleostomi</taxon>
        <taxon>Actinopterygii</taxon>
        <taxon>Neopterygii</taxon>
        <taxon>Teleostei</taxon>
        <taxon>Anguilliformes</taxon>
        <taxon>Anguillidae</taxon>
        <taxon>Anguilla</taxon>
    </lineage>
</organism>
<reference evidence="1" key="2">
    <citation type="journal article" date="2015" name="Fish Shellfish Immunol.">
        <title>Early steps in the European eel (Anguilla anguilla)-Vibrio vulnificus interaction in the gills: Role of the RtxA13 toxin.</title>
        <authorList>
            <person name="Callol A."/>
            <person name="Pajuelo D."/>
            <person name="Ebbesson L."/>
            <person name="Teles M."/>
            <person name="MacKenzie S."/>
            <person name="Amaro C."/>
        </authorList>
    </citation>
    <scope>NUCLEOTIDE SEQUENCE</scope>
</reference>